<keyword evidence="3" id="KW-1185">Reference proteome</keyword>
<feature type="transmembrane region" description="Helical" evidence="1">
    <location>
        <begin position="68"/>
        <end position="89"/>
    </location>
</feature>
<keyword evidence="1" id="KW-0812">Transmembrane</keyword>
<evidence type="ECO:0000256" key="1">
    <source>
        <dbReference type="SAM" id="Phobius"/>
    </source>
</evidence>
<evidence type="ECO:0000313" key="2">
    <source>
        <dbReference type="EMBL" id="MFB0834506.1"/>
    </source>
</evidence>
<evidence type="ECO:0000313" key="3">
    <source>
        <dbReference type="Proteomes" id="UP001575652"/>
    </source>
</evidence>
<keyword evidence="1" id="KW-1133">Transmembrane helix</keyword>
<dbReference type="RefSeq" id="WP_373971681.1">
    <property type="nucleotide sequence ID" value="NZ_JBHDLJ010000005.1"/>
</dbReference>
<keyword evidence="1" id="KW-0472">Membrane</keyword>
<dbReference type="Proteomes" id="UP001575652">
    <property type="component" value="Unassembled WGS sequence"/>
</dbReference>
<comment type="caution">
    <text evidence="2">The sequence shown here is derived from an EMBL/GenBank/DDBJ whole genome shotgun (WGS) entry which is preliminary data.</text>
</comment>
<organism evidence="2 3">
    <name type="scientific">Arthrobacter halodurans</name>
    <dbReference type="NCBI Taxonomy" id="516699"/>
    <lineage>
        <taxon>Bacteria</taxon>
        <taxon>Bacillati</taxon>
        <taxon>Actinomycetota</taxon>
        <taxon>Actinomycetes</taxon>
        <taxon>Micrococcales</taxon>
        <taxon>Micrococcaceae</taxon>
        <taxon>Arthrobacter</taxon>
    </lineage>
</organism>
<dbReference type="EMBL" id="JBHDLJ010000005">
    <property type="protein sequence ID" value="MFB0834506.1"/>
    <property type="molecule type" value="Genomic_DNA"/>
</dbReference>
<protein>
    <recommendedName>
        <fullName evidence="4">Alkaline shock response membrane anchor protein AmaP</fullName>
    </recommendedName>
</protein>
<proteinExistence type="predicted"/>
<sequence>MRETAGRLNRTCLAVLGLVAVVLGAVAILLASGHAQSLARSAAPGIQPAAPGDRVLPPGVQDVFASDIAAVIMATAAVVVGILALLWLLAQVPRRHQARAFRLHRDDGLDGYTRCGPQVVAGAVEAEAEAIPGVNSASVLLRGSSTQPEVTLDLRVDDRADLQDILRRIHEDVAPNLESALEAPLRKIGVLFNVSAHRASERSAVL</sequence>
<reference evidence="2 3" key="1">
    <citation type="submission" date="2024-09" db="EMBL/GenBank/DDBJ databases">
        <authorList>
            <person name="Salinas-Garcia M.A."/>
            <person name="Prieme A."/>
        </authorList>
    </citation>
    <scope>NUCLEOTIDE SEQUENCE [LARGE SCALE GENOMIC DNA]</scope>
    <source>
        <strain evidence="2 3">DSM 21081</strain>
    </source>
</reference>
<accession>A0ABV4UNJ3</accession>
<evidence type="ECO:0008006" key="4">
    <source>
        <dbReference type="Google" id="ProtNLM"/>
    </source>
</evidence>
<name>A0ABV4UNJ3_9MICC</name>
<gene>
    <name evidence="2" type="ORF">ACETWP_07890</name>
</gene>